<comment type="caution">
    <text evidence="7">The sequence shown here is derived from an EMBL/GenBank/DDBJ whole genome shotgun (WGS) entry which is preliminary data.</text>
</comment>
<evidence type="ECO:0000256" key="5">
    <source>
        <dbReference type="ARBA" id="ARBA00023136"/>
    </source>
</evidence>
<protein>
    <submittedName>
        <fullName evidence="7">MFS transporter</fullName>
    </submittedName>
</protein>
<reference evidence="8" key="1">
    <citation type="journal article" date="2019" name="Int. J. Syst. Evol. Microbiol.">
        <title>The Global Catalogue of Microorganisms (GCM) 10K type strain sequencing project: providing services to taxonomists for standard genome sequencing and annotation.</title>
        <authorList>
            <consortium name="The Broad Institute Genomics Platform"/>
            <consortium name="The Broad Institute Genome Sequencing Center for Infectious Disease"/>
            <person name="Wu L."/>
            <person name="Ma J."/>
        </authorList>
    </citation>
    <scope>NUCLEOTIDE SEQUENCE [LARGE SCALE GENOMIC DNA]</scope>
    <source>
        <strain evidence="8">CCUG 59189</strain>
    </source>
</reference>
<dbReference type="CDD" id="cd06173">
    <property type="entry name" value="MFS_MefA_like"/>
    <property type="match status" value="1"/>
</dbReference>
<dbReference type="InterPro" id="IPR036259">
    <property type="entry name" value="MFS_trans_sf"/>
</dbReference>
<keyword evidence="3 6" id="KW-0812">Transmembrane</keyword>
<dbReference type="SUPFAM" id="SSF103473">
    <property type="entry name" value="MFS general substrate transporter"/>
    <property type="match status" value="1"/>
</dbReference>
<feature type="transmembrane region" description="Helical" evidence="6">
    <location>
        <begin position="300"/>
        <end position="317"/>
    </location>
</feature>
<evidence type="ECO:0000256" key="3">
    <source>
        <dbReference type="ARBA" id="ARBA00022692"/>
    </source>
</evidence>
<organism evidence="7 8">
    <name type="scientific">Paenibacillus puldeungensis</name>
    <dbReference type="NCBI Taxonomy" id="696536"/>
    <lineage>
        <taxon>Bacteria</taxon>
        <taxon>Bacillati</taxon>
        <taxon>Bacillota</taxon>
        <taxon>Bacilli</taxon>
        <taxon>Bacillales</taxon>
        <taxon>Paenibacillaceae</taxon>
        <taxon>Paenibacillus</taxon>
    </lineage>
</organism>
<keyword evidence="8" id="KW-1185">Reference proteome</keyword>
<dbReference type="Pfam" id="PF07690">
    <property type="entry name" value="MFS_1"/>
    <property type="match status" value="1"/>
</dbReference>
<dbReference type="Proteomes" id="UP001597262">
    <property type="component" value="Unassembled WGS sequence"/>
</dbReference>
<dbReference type="Gene3D" id="1.20.1250.20">
    <property type="entry name" value="MFS general substrate transporter like domains"/>
    <property type="match status" value="1"/>
</dbReference>
<feature type="transmembrane region" description="Helical" evidence="6">
    <location>
        <begin position="73"/>
        <end position="91"/>
    </location>
</feature>
<keyword evidence="4 6" id="KW-1133">Transmembrane helix</keyword>
<sequence>MDIFRNKNFCLLFFGRILTNIGDSLYAVSAMWLIYDLGGSSFYTGLAGFLSILPRIIQLLSGPIIDRIPIRGILVYSQLIQALLLLIVPIASFFDVLTVGLVLTITPILSICNTWVYPVQMSTLPKILDARQLTKGNSLFSVAYQGIDVACNAISGVLIIVIGAVSLYLWNALGFFIGAMLFAQLRINSANPSVKLEEAKSEVVINQVHGKSDKVKQLLADYKNDLVSGIKLLTQTPLAKLLYGIIIINAAGGATFSVLPVFSDKLGGPDLYGLLLMVQALGSVLGAACAPFLKLERIRLGLLYAVAFIVAGIAWSMSVYSPLTWLVIVFYGLAWFPGGAVNVIINTVVQKGIPQQYMGLIFSATMALSGIAMPLGSLLGGMLGLWLDSYAVISLCGLTVFLVGCYWLLDKTSRNLPKTEHIHEGFFYFRKEPGSIRSANELDI</sequence>
<feature type="transmembrane region" description="Helical" evidence="6">
    <location>
        <begin position="12"/>
        <end position="35"/>
    </location>
</feature>
<dbReference type="PANTHER" id="PTHR23513">
    <property type="entry name" value="INTEGRAL MEMBRANE EFFLUX PROTEIN-RELATED"/>
    <property type="match status" value="1"/>
</dbReference>
<keyword evidence="5 6" id="KW-0472">Membrane</keyword>
<feature type="transmembrane region" description="Helical" evidence="6">
    <location>
        <begin position="323"/>
        <end position="345"/>
    </location>
</feature>
<evidence type="ECO:0000256" key="4">
    <source>
        <dbReference type="ARBA" id="ARBA00022989"/>
    </source>
</evidence>
<comment type="subcellular location">
    <subcellularLocation>
        <location evidence="1">Cell membrane</location>
        <topology evidence="1">Multi-pass membrane protein</topology>
    </subcellularLocation>
</comment>
<dbReference type="InterPro" id="IPR011701">
    <property type="entry name" value="MFS"/>
</dbReference>
<feature type="transmembrane region" description="Helical" evidence="6">
    <location>
        <begin position="168"/>
        <end position="185"/>
    </location>
</feature>
<accession>A0ABW3S0J8</accession>
<dbReference type="PANTHER" id="PTHR23513:SF6">
    <property type="entry name" value="MAJOR FACILITATOR SUPERFAMILY ASSOCIATED DOMAIN-CONTAINING PROTEIN"/>
    <property type="match status" value="1"/>
</dbReference>
<gene>
    <name evidence="7" type="ORF">ACFQ3W_17095</name>
</gene>
<evidence type="ECO:0000256" key="2">
    <source>
        <dbReference type="ARBA" id="ARBA00022475"/>
    </source>
</evidence>
<name>A0ABW3S0J8_9BACL</name>
<feature type="transmembrane region" description="Helical" evidence="6">
    <location>
        <begin position="241"/>
        <end position="259"/>
    </location>
</feature>
<evidence type="ECO:0000313" key="8">
    <source>
        <dbReference type="Proteomes" id="UP001597262"/>
    </source>
</evidence>
<evidence type="ECO:0000256" key="1">
    <source>
        <dbReference type="ARBA" id="ARBA00004651"/>
    </source>
</evidence>
<feature type="transmembrane region" description="Helical" evidence="6">
    <location>
        <begin position="271"/>
        <end position="293"/>
    </location>
</feature>
<evidence type="ECO:0000313" key="7">
    <source>
        <dbReference type="EMBL" id="MFD1178008.1"/>
    </source>
</evidence>
<dbReference type="EMBL" id="JBHTLM010000013">
    <property type="protein sequence ID" value="MFD1178008.1"/>
    <property type="molecule type" value="Genomic_DNA"/>
</dbReference>
<proteinExistence type="predicted"/>
<keyword evidence="2" id="KW-1003">Cell membrane</keyword>
<evidence type="ECO:0000256" key="6">
    <source>
        <dbReference type="SAM" id="Phobius"/>
    </source>
</evidence>
<feature type="transmembrane region" description="Helical" evidence="6">
    <location>
        <begin position="357"/>
        <end position="383"/>
    </location>
</feature>
<feature type="transmembrane region" description="Helical" evidence="6">
    <location>
        <begin position="389"/>
        <end position="409"/>
    </location>
</feature>
<dbReference type="RefSeq" id="WP_379320454.1">
    <property type="nucleotide sequence ID" value="NZ_JBHTLM010000013.1"/>
</dbReference>
<feature type="transmembrane region" description="Helical" evidence="6">
    <location>
        <begin position="97"/>
        <end position="117"/>
    </location>
</feature>